<feature type="binding site" evidence="4">
    <location>
        <begin position="261"/>
        <end position="268"/>
    </location>
    <ligand>
        <name>FAD</name>
        <dbReference type="ChEBI" id="CHEBI:57692"/>
    </ligand>
</feature>
<keyword evidence="2 4" id="KW-0285">Flavoprotein</keyword>
<keyword evidence="7" id="KW-0456">Lyase</keyword>
<keyword evidence="8" id="KW-1185">Reference proteome</keyword>
<dbReference type="PROSITE" id="PS51645">
    <property type="entry name" value="PHR_CRY_ALPHA_BETA"/>
    <property type="match status" value="1"/>
</dbReference>
<comment type="cofactor">
    <cofactor evidence="4">
        <name>FAD</name>
        <dbReference type="ChEBI" id="CHEBI:57692"/>
    </cofactor>
    <text evidence="4">Binds 1 FAD per subunit.</text>
</comment>
<feature type="binding site" evidence="4">
    <location>
        <position position="258"/>
    </location>
    <ligand>
        <name>FAD</name>
        <dbReference type="ChEBI" id="CHEBI:57692"/>
    </ligand>
</feature>
<dbReference type="InterPro" id="IPR036155">
    <property type="entry name" value="Crypto/Photolyase_N_sf"/>
</dbReference>
<evidence type="ECO:0000256" key="3">
    <source>
        <dbReference type="ARBA" id="ARBA00022827"/>
    </source>
</evidence>
<dbReference type="PANTHER" id="PTHR11455:SF9">
    <property type="entry name" value="CRYPTOCHROME CIRCADIAN CLOCK 5 ISOFORM X1"/>
    <property type="match status" value="1"/>
</dbReference>
<feature type="binding site" evidence="4">
    <location>
        <position position="218"/>
    </location>
    <ligand>
        <name>FAD</name>
        <dbReference type="ChEBI" id="CHEBI:57692"/>
    </ligand>
</feature>
<dbReference type="GO" id="GO:0003904">
    <property type="term" value="F:deoxyribodipyrimidine photo-lyase activity"/>
    <property type="evidence" value="ECO:0007669"/>
    <property type="project" value="TreeGrafter"/>
</dbReference>
<organism evidence="7 8">
    <name type="scientific">Candidatus Chryseopegocella kryptomonas</name>
    <dbReference type="NCBI Taxonomy" id="1633643"/>
    <lineage>
        <taxon>Bacteria</taxon>
        <taxon>Pseudomonadati</taxon>
        <taxon>Candidatus Kryptoniota</taxon>
        <taxon>Candidatus Chryseopegocella</taxon>
    </lineage>
</organism>
<gene>
    <name evidence="7" type="ORF">JGI23_00184</name>
</gene>
<dbReference type="GO" id="GO:0009416">
    <property type="term" value="P:response to light stimulus"/>
    <property type="evidence" value="ECO:0007669"/>
    <property type="project" value="TreeGrafter"/>
</dbReference>
<dbReference type="PANTHER" id="PTHR11455">
    <property type="entry name" value="CRYPTOCHROME"/>
    <property type="match status" value="1"/>
</dbReference>
<dbReference type="InterPro" id="IPR005101">
    <property type="entry name" value="Cryptochr/Photolyase_FAD-bd"/>
</dbReference>
<dbReference type="PRINTS" id="PR00147">
    <property type="entry name" value="DNAPHOTLYASE"/>
</dbReference>
<evidence type="ECO:0000259" key="6">
    <source>
        <dbReference type="PROSITE" id="PS51645"/>
    </source>
</evidence>
<dbReference type="InterPro" id="IPR014729">
    <property type="entry name" value="Rossmann-like_a/b/a_fold"/>
</dbReference>
<comment type="cofactor">
    <cofactor evidence="1">
        <name>(6R)-5,10-methylene-5,6,7,8-tetrahydrofolate</name>
        <dbReference type="ChEBI" id="CHEBI:15636"/>
    </cofactor>
</comment>
<dbReference type="EMBL" id="CZVW01000002">
    <property type="protein sequence ID" value="CUS96816.1"/>
    <property type="molecule type" value="Genomic_DNA"/>
</dbReference>
<dbReference type="AlphaFoldDB" id="A0A0P1MMM0"/>
<dbReference type="Pfam" id="PF00875">
    <property type="entry name" value="DNA_photolyase"/>
    <property type="match status" value="1"/>
</dbReference>
<evidence type="ECO:0000313" key="7">
    <source>
        <dbReference type="EMBL" id="CUS96816.1"/>
    </source>
</evidence>
<dbReference type="GO" id="GO:0003677">
    <property type="term" value="F:DNA binding"/>
    <property type="evidence" value="ECO:0007669"/>
    <property type="project" value="TreeGrafter"/>
</dbReference>
<protein>
    <submittedName>
        <fullName evidence="7">Deoxyribodipyrimidine photo-lyase</fullName>
    </submittedName>
</protein>
<dbReference type="Proteomes" id="UP000199197">
    <property type="component" value="Unassembled WGS sequence"/>
</dbReference>
<evidence type="ECO:0000313" key="8">
    <source>
        <dbReference type="Proteomes" id="UP000199197"/>
    </source>
</evidence>
<reference evidence="8" key="1">
    <citation type="submission" date="2015-11" db="EMBL/GenBank/DDBJ databases">
        <authorList>
            <person name="Varghese N."/>
        </authorList>
    </citation>
    <scope>NUCLEOTIDE SEQUENCE [LARGE SCALE GENOMIC DNA]</scope>
    <source>
        <strain evidence="8">JGI-23</strain>
    </source>
</reference>
<evidence type="ECO:0000256" key="2">
    <source>
        <dbReference type="ARBA" id="ARBA00022630"/>
    </source>
</evidence>
<dbReference type="InterPro" id="IPR006050">
    <property type="entry name" value="DNA_photolyase_N"/>
</dbReference>
<dbReference type="OrthoDB" id="9772484at2"/>
<name>A0A0P1MMM0_9BACT</name>
<dbReference type="GO" id="GO:0071949">
    <property type="term" value="F:FAD binding"/>
    <property type="evidence" value="ECO:0007669"/>
    <property type="project" value="TreeGrafter"/>
</dbReference>
<keyword evidence="3 4" id="KW-0274">FAD</keyword>
<dbReference type="Gene3D" id="1.25.40.80">
    <property type="match status" value="1"/>
</dbReference>
<accession>A0A0P1MMM0</accession>
<sequence length="433" mass="51863">MSSKINVFWFRRDLRLDDNHGLFLALSEKLPVLPIFIFDTNIIKDLPRDDHRINLIYNRIKILNDYLKTHHNSMILIFKGKPEEVFKEISKKWQVYKVYANEEYEPYSLQRDKSIKQLLNENGIQFHPVKDHVIFSPTDIQTDTGKPYRIYTPFSKKWLYQFHSLSSIPHFPSEKFLNNLYLINTKEFPSLEYLGFKLSSLTYIPPEEDEIKSVIQNYHKTRNLFGDDKSTTRVSTALRFGFISIRKLVSLGKNNIVYLKELIWREFFQHLIYYFPTMIKENFRNIPIQVENDEKLFEKWKNAETGYPLIDAAMNQLNQTGYMHNRLRMLVANFLCKILWIDWRWGERYFAEKLFDFELASNVGNWQWSAGTGLDASPYFRIFNPELQLKKFDPQGIFLKKWLPYDPTKPPKKIVNFNERRNLYLNMLKKSIK</sequence>
<comment type="similarity">
    <text evidence="5">Belongs to the DNA photolyase family.</text>
</comment>
<dbReference type="SUPFAM" id="SSF52425">
    <property type="entry name" value="Cryptochrome/photolyase, N-terminal domain"/>
    <property type="match status" value="1"/>
</dbReference>
<feature type="binding site" evidence="4">
    <location>
        <begin position="231"/>
        <end position="235"/>
    </location>
    <ligand>
        <name>FAD</name>
        <dbReference type="ChEBI" id="CHEBI:57692"/>
    </ligand>
</feature>
<dbReference type="Gene3D" id="3.40.50.620">
    <property type="entry name" value="HUPs"/>
    <property type="match status" value="1"/>
</dbReference>
<feature type="domain" description="Photolyase/cryptochrome alpha/beta" evidence="6">
    <location>
        <begin position="4"/>
        <end position="134"/>
    </location>
</feature>
<dbReference type="InterPro" id="IPR036134">
    <property type="entry name" value="Crypto/Photolyase_FAD-like_sf"/>
</dbReference>
<evidence type="ECO:0000256" key="1">
    <source>
        <dbReference type="ARBA" id="ARBA00001932"/>
    </source>
</evidence>
<evidence type="ECO:0000256" key="5">
    <source>
        <dbReference type="RuleBase" id="RU004182"/>
    </source>
</evidence>
<dbReference type="SUPFAM" id="SSF48173">
    <property type="entry name" value="Cryptochrome/photolyase FAD-binding domain"/>
    <property type="match status" value="1"/>
</dbReference>
<dbReference type="RefSeq" id="WP_092347044.1">
    <property type="nucleotide sequence ID" value="NZ_CZVW01000002.1"/>
</dbReference>
<dbReference type="Pfam" id="PF03441">
    <property type="entry name" value="FAD_binding_7"/>
    <property type="match status" value="1"/>
</dbReference>
<dbReference type="InterPro" id="IPR002081">
    <property type="entry name" value="Cryptochrome/DNA_photolyase_1"/>
</dbReference>
<dbReference type="Gene3D" id="1.10.579.10">
    <property type="entry name" value="DNA Cyclobutane Dipyrimidine Photolyase, subunit A, domain 3"/>
    <property type="match status" value="1"/>
</dbReference>
<keyword evidence="5" id="KW-0157">Chromophore</keyword>
<proteinExistence type="inferred from homology"/>
<evidence type="ECO:0000256" key="4">
    <source>
        <dbReference type="PIRSR" id="PIRSR602081-1"/>
    </source>
</evidence>